<proteinExistence type="predicted"/>
<feature type="region of interest" description="Disordered" evidence="1">
    <location>
        <begin position="1"/>
        <end position="71"/>
    </location>
</feature>
<name>A0A8C4Q478_EPTBU</name>
<reference evidence="2" key="2">
    <citation type="submission" date="2025-09" db="UniProtKB">
        <authorList>
            <consortium name="Ensembl"/>
        </authorList>
    </citation>
    <scope>IDENTIFICATION</scope>
</reference>
<evidence type="ECO:0000256" key="1">
    <source>
        <dbReference type="SAM" id="MobiDB-lite"/>
    </source>
</evidence>
<dbReference type="Ensembl" id="ENSEBUT00000010257.1">
    <property type="protein sequence ID" value="ENSEBUP00000009727.1"/>
    <property type="gene ID" value="ENSEBUG00000006248.1"/>
</dbReference>
<dbReference type="Proteomes" id="UP000694388">
    <property type="component" value="Unplaced"/>
</dbReference>
<reference evidence="2" key="1">
    <citation type="submission" date="2025-08" db="UniProtKB">
        <authorList>
            <consortium name="Ensembl"/>
        </authorList>
    </citation>
    <scope>IDENTIFICATION</scope>
</reference>
<protein>
    <submittedName>
        <fullName evidence="2">Uncharacterized protein</fullName>
    </submittedName>
</protein>
<keyword evidence="3" id="KW-1185">Reference proteome</keyword>
<accession>A0A8C4Q478</accession>
<evidence type="ECO:0000313" key="3">
    <source>
        <dbReference type="Proteomes" id="UP000694388"/>
    </source>
</evidence>
<feature type="compositionally biased region" description="Low complexity" evidence="1">
    <location>
        <begin position="51"/>
        <end position="68"/>
    </location>
</feature>
<sequence>MSPADAKRARRRRNNNQGNSSTNSSKRPSGKSLSRQHKMSSPASHCNGMDNNSSSGNNSSSSNSSTNGEVPFSFSPLQPGYSGSWRCLLCRAESPGSLPVVSSESPVAAGGQQVAIPTTLPDSVGTSLGAGLFPSPLWVCQDCRHRFEEKQLLGSLQMGAQHALDSAFRPAATYDGITEQEKGDLAVTNGSQSTESVTAPGLICNCEACRERR</sequence>
<feature type="compositionally biased region" description="Low complexity" evidence="1">
    <location>
        <begin position="15"/>
        <end position="25"/>
    </location>
</feature>
<dbReference type="AlphaFoldDB" id="A0A8C4Q478"/>
<evidence type="ECO:0000313" key="2">
    <source>
        <dbReference type="Ensembl" id="ENSEBUP00000009727.1"/>
    </source>
</evidence>
<organism evidence="2 3">
    <name type="scientific">Eptatretus burgeri</name>
    <name type="common">Inshore hagfish</name>
    <dbReference type="NCBI Taxonomy" id="7764"/>
    <lineage>
        <taxon>Eukaryota</taxon>
        <taxon>Metazoa</taxon>
        <taxon>Chordata</taxon>
        <taxon>Craniata</taxon>
        <taxon>Vertebrata</taxon>
        <taxon>Cyclostomata</taxon>
        <taxon>Myxini</taxon>
        <taxon>Myxiniformes</taxon>
        <taxon>Myxinidae</taxon>
        <taxon>Eptatretinae</taxon>
        <taxon>Eptatretus</taxon>
    </lineage>
</organism>